<gene>
    <name evidence="1" type="ORF">ACHHYP_02229</name>
</gene>
<evidence type="ECO:0000313" key="2">
    <source>
        <dbReference type="Proteomes" id="UP000243579"/>
    </source>
</evidence>
<protein>
    <submittedName>
        <fullName evidence="1">Uncharacterized protein</fullName>
    </submittedName>
</protein>
<comment type="caution">
    <text evidence="1">The sequence shown here is derived from an EMBL/GenBank/DDBJ whole genome shotgun (WGS) entry which is preliminary data.</text>
</comment>
<sequence>MENKRCKVDPVKGSAENVLTSAVLLPVISSFSQHCLDVCPDLYTVFDMNEIDKFWEDYIDHHDYRGRAYYGHVLMSLHRRHVANGYLAPLDYTYARPTEDDEDSDATLLSGDYDDDSHKDFDKVDVDALVAQAKASDVDALALLRALKIRARIDEYLTRLRTDFEAVAGLGGDDDKTISGFRPIMFKHMCLQGKKTWGRDELAAIFGEARVMFNEDGAGLPPGLASHWLNMNVNSGECRACALSKLPVEQWLPSDGDNEFDASCMINEGKEDICRIYGLHPKMGDDDHLEEALGQLHWNKDEHLMMCSDAILPLRQFMTTELHDVKLVQIGLIPGAPRIGTSLAAGLTDDGYLVGAYFIFTWW</sequence>
<dbReference type="EMBL" id="JNBR01000021">
    <property type="protein sequence ID" value="OQS00865.1"/>
    <property type="molecule type" value="Genomic_DNA"/>
</dbReference>
<dbReference type="AlphaFoldDB" id="A0A1V9ZS81"/>
<name>A0A1V9ZS81_ACHHY</name>
<accession>A0A1V9ZS81</accession>
<proteinExistence type="predicted"/>
<dbReference type="Proteomes" id="UP000243579">
    <property type="component" value="Unassembled WGS sequence"/>
</dbReference>
<keyword evidence="2" id="KW-1185">Reference proteome</keyword>
<dbReference type="OrthoDB" id="10561038at2759"/>
<reference evidence="1 2" key="1">
    <citation type="journal article" date="2014" name="Genome Biol. Evol.">
        <title>The secreted proteins of Achlya hypogyna and Thraustotheca clavata identify the ancestral oomycete secretome and reveal gene acquisitions by horizontal gene transfer.</title>
        <authorList>
            <person name="Misner I."/>
            <person name="Blouin N."/>
            <person name="Leonard G."/>
            <person name="Richards T.A."/>
            <person name="Lane C.E."/>
        </authorList>
    </citation>
    <scope>NUCLEOTIDE SEQUENCE [LARGE SCALE GENOMIC DNA]</scope>
    <source>
        <strain evidence="1 2">ATCC 48635</strain>
    </source>
</reference>
<organism evidence="1 2">
    <name type="scientific">Achlya hypogyna</name>
    <name type="common">Oomycete</name>
    <name type="synonym">Protoachlya hypogyna</name>
    <dbReference type="NCBI Taxonomy" id="1202772"/>
    <lineage>
        <taxon>Eukaryota</taxon>
        <taxon>Sar</taxon>
        <taxon>Stramenopiles</taxon>
        <taxon>Oomycota</taxon>
        <taxon>Saprolegniomycetes</taxon>
        <taxon>Saprolegniales</taxon>
        <taxon>Achlyaceae</taxon>
        <taxon>Achlya</taxon>
    </lineage>
</organism>
<evidence type="ECO:0000313" key="1">
    <source>
        <dbReference type="EMBL" id="OQS00865.1"/>
    </source>
</evidence>